<dbReference type="EMBL" id="AP024484">
    <property type="protein sequence ID" value="BCS85735.1"/>
    <property type="molecule type" value="Genomic_DNA"/>
</dbReference>
<accession>A0ABN6EIG6</accession>
<evidence type="ECO:0000313" key="2">
    <source>
        <dbReference type="EMBL" id="BCS85735.1"/>
    </source>
</evidence>
<evidence type="ECO:0000313" key="3">
    <source>
        <dbReference type="Proteomes" id="UP001319045"/>
    </source>
</evidence>
<evidence type="ECO:0000256" key="1">
    <source>
        <dbReference type="SAM" id="Phobius"/>
    </source>
</evidence>
<feature type="transmembrane region" description="Helical" evidence="1">
    <location>
        <begin position="222"/>
        <end position="240"/>
    </location>
</feature>
<keyword evidence="1" id="KW-0472">Membrane</keyword>
<feature type="transmembrane region" description="Helical" evidence="1">
    <location>
        <begin position="43"/>
        <end position="64"/>
    </location>
</feature>
<keyword evidence="1" id="KW-0812">Transmembrane</keyword>
<proteinExistence type="predicted"/>
<feature type="transmembrane region" description="Helical" evidence="1">
    <location>
        <begin position="70"/>
        <end position="89"/>
    </location>
</feature>
<feature type="transmembrane region" description="Helical" evidence="1">
    <location>
        <begin position="391"/>
        <end position="412"/>
    </location>
</feature>
<name>A0ABN6EIG6_9BACT</name>
<feature type="transmembrane region" description="Helical" evidence="1">
    <location>
        <begin position="14"/>
        <end position="31"/>
    </location>
</feature>
<dbReference type="RefSeq" id="WP_207153363.1">
    <property type="nucleotide sequence ID" value="NZ_AP024484.1"/>
</dbReference>
<evidence type="ECO:0008006" key="4">
    <source>
        <dbReference type="Google" id="ProtNLM"/>
    </source>
</evidence>
<keyword evidence="3" id="KW-1185">Reference proteome</keyword>
<keyword evidence="1" id="KW-1133">Transmembrane helix</keyword>
<dbReference type="Proteomes" id="UP001319045">
    <property type="component" value="Chromosome"/>
</dbReference>
<reference evidence="2 3" key="1">
    <citation type="journal article" date="2022" name="Int. J. Syst. Evol. Microbiol.">
        <title>Prevotella herbatica sp. nov., a plant polysaccharide-decomposing anaerobic bacterium isolated from a methanogenic reactor.</title>
        <authorList>
            <person name="Uek A."/>
            <person name="Tonouchi A."/>
            <person name="Kaku N."/>
            <person name="Ueki K."/>
        </authorList>
    </citation>
    <scope>NUCLEOTIDE SEQUENCE [LARGE SCALE GENOMIC DNA]</scope>
    <source>
        <strain evidence="2 3">WR041</strain>
    </source>
</reference>
<feature type="transmembrane region" description="Helical" evidence="1">
    <location>
        <begin position="180"/>
        <end position="202"/>
    </location>
</feature>
<feature type="transmembrane region" description="Helical" evidence="1">
    <location>
        <begin position="148"/>
        <end position="168"/>
    </location>
</feature>
<sequence length="415" mass="47583">MTDYEFIFLLYDNVKLYIIDLLIFSIIFYAISRRYIINLLNPLLVGVIGTVFADTIPLFLFQLGKIDSSIFLYFVLCEISFWLFFMSFYHKNYFNRFGYHISNEHNISKLVFNIFFVFVLSGYLFVFATGGIGLFMENRFDVFADNGYLSLVVLIINLPKTYCTIYLFDRIKTSKCRSILLISLLCLLDLLTGTKSFILPLIGNYFIYKVFFKKQKIKIPTYVYPIILLFPTVTLLMNGMSEGFYSAIGNLSFRFVEYGDGYWMAFPNHVIANIKIDNPIEYIFHPLLSLLHISPHVSRPPIGTLLMYEVRPEMDGVLGGPNARCPITAYALFHYAGVLFSAICGYIASFLAFRINRFLPSGLIGVSIFGSYYSTALVLNADPFSQWQNLIILTAETFALLYILRISGIKIIKNG</sequence>
<protein>
    <recommendedName>
        <fullName evidence="4">Oligosaccharide repeat unit polymerase</fullName>
    </recommendedName>
</protein>
<feature type="transmembrane region" description="Helical" evidence="1">
    <location>
        <begin position="332"/>
        <end position="352"/>
    </location>
</feature>
<feature type="transmembrane region" description="Helical" evidence="1">
    <location>
        <begin position="358"/>
        <end position="379"/>
    </location>
</feature>
<feature type="transmembrane region" description="Helical" evidence="1">
    <location>
        <begin position="110"/>
        <end position="136"/>
    </location>
</feature>
<organism evidence="2 3">
    <name type="scientific">Prevotella herbatica</name>
    <dbReference type="NCBI Taxonomy" id="2801997"/>
    <lineage>
        <taxon>Bacteria</taxon>
        <taxon>Pseudomonadati</taxon>
        <taxon>Bacteroidota</taxon>
        <taxon>Bacteroidia</taxon>
        <taxon>Bacteroidales</taxon>
        <taxon>Prevotellaceae</taxon>
        <taxon>Prevotella</taxon>
    </lineage>
</organism>
<gene>
    <name evidence="2" type="ORF">prwr041_16280</name>
</gene>